<reference evidence="2" key="1">
    <citation type="submission" date="2020-10" db="EMBL/GenBank/DDBJ databases">
        <authorList>
            <person name="Gilroy R."/>
        </authorList>
    </citation>
    <scope>NUCLEOTIDE SEQUENCE</scope>
    <source>
        <strain evidence="2">CHK195-15760</strain>
    </source>
</reference>
<proteinExistence type="predicted"/>
<dbReference type="AlphaFoldDB" id="A0A9D1M1W9"/>
<evidence type="ECO:0000313" key="3">
    <source>
        <dbReference type="Proteomes" id="UP000824093"/>
    </source>
</evidence>
<gene>
    <name evidence="2" type="ORF">IAB70_06875</name>
</gene>
<accession>A0A9D1M1W9</accession>
<feature type="transmembrane region" description="Helical" evidence="1">
    <location>
        <begin position="338"/>
        <end position="355"/>
    </location>
</feature>
<keyword evidence="1" id="KW-0812">Transmembrane</keyword>
<evidence type="ECO:0000313" key="2">
    <source>
        <dbReference type="EMBL" id="HIU52315.1"/>
    </source>
</evidence>
<comment type="caution">
    <text evidence="2">The sequence shown here is derived from an EMBL/GenBank/DDBJ whole genome shotgun (WGS) entry which is preliminary data.</text>
</comment>
<dbReference type="Proteomes" id="UP000824093">
    <property type="component" value="Unassembled WGS sequence"/>
</dbReference>
<protein>
    <submittedName>
        <fullName evidence="2">Uncharacterized protein</fullName>
    </submittedName>
</protein>
<reference evidence="2" key="2">
    <citation type="journal article" date="2021" name="PeerJ">
        <title>Extensive microbial diversity within the chicken gut microbiome revealed by metagenomics and culture.</title>
        <authorList>
            <person name="Gilroy R."/>
            <person name="Ravi A."/>
            <person name="Getino M."/>
            <person name="Pursley I."/>
            <person name="Horton D.L."/>
            <person name="Alikhan N.F."/>
            <person name="Baker D."/>
            <person name="Gharbi K."/>
            <person name="Hall N."/>
            <person name="Watson M."/>
            <person name="Adriaenssens E.M."/>
            <person name="Foster-Nyarko E."/>
            <person name="Jarju S."/>
            <person name="Secka A."/>
            <person name="Antonio M."/>
            <person name="Oren A."/>
            <person name="Chaudhuri R.R."/>
            <person name="La Ragione R."/>
            <person name="Hildebrand F."/>
            <person name="Pallen M.J."/>
        </authorList>
    </citation>
    <scope>NUCLEOTIDE SEQUENCE</scope>
    <source>
        <strain evidence="2">CHK195-15760</strain>
    </source>
</reference>
<sequence length="362" mass="42413">MKIQKIFTMLLFILLILTPVILANDATEEISWTDFSNAEIKLMEYDLYQFLAYSVTFENVQFNTEDETKYYIFISNSLDKPEFGATREELEKNATLFWEKESEKIISYKYMNAVLEKKGDVYLWIVESRANKKGEFENKEVLTAYKIEKPALKDLTNRITLRFEYPNDYLYLKEPYDIKTSRSINVKIGKITDNNILFSIKNQESGCFEKLLEYAKTAPSIYNEKQSTGQINAICKKIDLVENEYYYVYMKKDSEDGKYQEIEDVYLYQAKYVKREQAAYTVAYEGYLLREYYHKDFVWNIETNSEENSNVSNTSNISNTTDDTIANNIIPNAGESKIIGVFIVLSFALGLISFIKMKIEYK</sequence>
<keyword evidence="1" id="KW-1133">Transmembrane helix</keyword>
<keyword evidence="1" id="KW-0472">Membrane</keyword>
<evidence type="ECO:0000256" key="1">
    <source>
        <dbReference type="SAM" id="Phobius"/>
    </source>
</evidence>
<dbReference type="EMBL" id="DVNH01000051">
    <property type="protein sequence ID" value="HIU52315.1"/>
    <property type="molecule type" value="Genomic_DNA"/>
</dbReference>
<organism evidence="2 3">
    <name type="scientific">Candidatus Merdicola faecigallinarum</name>
    <dbReference type="NCBI Taxonomy" id="2840862"/>
    <lineage>
        <taxon>Bacteria</taxon>
        <taxon>Bacillati</taxon>
        <taxon>Bacillota</taxon>
        <taxon>Clostridia</taxon>
        <taxon>Candidatus Merdicola</taxon>
    </lineage>
</organism>
<name>A0A9D1M1W9_9FIRM</name>